<evidence type="ECO:0000256" key="4">
    <source>
        <dbReference type="ARBA" id="ARBA00023284"/>
    </source>
</evidence>
<proteinExistence type="predicted"/>
<dbReference type="EMBL" id="QWET01000002">
    <property type="protein sequence ID" value="RIH66846.1"/>
    <property type="molecule type" value="Genomic_DNA"/>
</dbReference>
<dbReference type="CDD" id="cd02966">
    <property type="entry name" value="TlpA_like_family"/>
    <property type="match status" value="1"/>
</dbReference>
<feature type="domain" description="Thioredoxin" evidence="5">
    <location>
        <begin position="134"/>
        <end position="274"/>
    </location>
</feature>
<dbReference type="PANTHER" id="PTHR42852:SF6">
    <property type="entry name" value="THIOL:DISULFIDE INTERCHANGE PROTEIN DSBE"/>
    <property type="match status" value="1"/>
</dbReference>
<dbReference type="InterPro" id="IPR017937">
    <property type="entry name" value="Thioredoxin_CS"/>
</dbReference>
<evidence type="ECO:0000313" key="6">
    <source>
        <dbReference type="EMBL" id="RIH66846.1"/>
    </source>
</evidence>
<dbReference type="Proteomes" id="UP000266441">
    <property type="component" value="Unassembled WGS sequence"/>
</dbReference>
<name>A0A399D5R9_9BACT</name>
<keyword evidence="2" id="KW-0201">Cytochrome c-type biogenesis</keyword>
<evidence type="ECO:0000256" key="1">
    <source>
        <dbReference type="ARBA" id="ARBA00004196"/>
    </source>
</evidence>
<dbReference type="Pfam" id="PF00578">
    <property type="entry name" value="AhpC-TSA"/>
    <property type="match status" value="1"/>
</dbReference>
<dbReference type="GO" id="GO:0016209">
    <property type="term" value="F:antioxidant activity"/>
    <property type="evidence" value="ECO:0007669"/>
    <property type="project" value="InterPro"/>
</dbReference>
<dbReference type="PANTHER" id="PTHR42852">
    <property type="entry name" value="THIOL:DISULFIDE INTERCHANGE PROTEIN DSBE"/>
    <property type="match status" value="1"/>
</dbReference>
<evidence type="ECO:0000313" key="7">
    <source>
        <dbReference type="Proteomes" id="UP000266441"/>
    </source>
</evidence>
<dbReference type="InterPro" id="IPR013766">
    <property type="entry name" value="Thioredoxin_domain"/>
</dbReference>
<sequence>MTVQGNIDSLEQVVITGSETHDEYLKVNDKIREIGEQYMELYNQAREAATSGDTTRATQLMQQVEEMYESANTMQEDFVRNNPASFATPYFLSRVQHGLDVEELDELVINLDPQLNAVPSIVQLKKRLEKLRTVAVGQIAPDFTMNDPDGNPVKFSEVYAQNEYTLLDFWAAWCGPCRAENPNIVAVFNEYKDKGFSVFGVSLDREKDAWLKAIEDDNLTWLHVSDLAYWKNAAAQLYAVNSIPSSLIVDKNGKIVAKNKRGEELRQTVSELLD</sequence>
<dbReference type="InterPro" id="IPR036249">
    <property type="entry name" value="Thioredoxin-like_sf"/>
</dbReference>
<organism evidence="6 7">
    <name type="scientific">Mariniphaga sediminis</name>
    <dbReference type="NCBI Taxonomy" id="1628158"/>
    <lineage>
        <taxon>Bacteria</taxon>
        <taxon>Pseudomonadati</taxon>
        <taxon>Bacteroidota</taxon>
        <taxon>Bacteroidia</taxon>
        <taxon>Marinilabiliales</taxon>
        <taxon>Prolixibacteraceae</taxon>
        <taxon>Mariniphaga</taxon>
    </lineage>
</organism>
<dbReference type="GO" id="GO:0017004">
    <property type="term" value="P:cytochrome complex assembly"/>
    <property type="evidence" value="ECO:0007669"/>
    <property type="project" value="UniProtKB-KW"/>
</dbReference>
<dbReference type="OrthoDB" id="9794348at2"/>
<dbReference type="PROSITE" id="PS51352">
    <property type="entry name" value="THIOREDOXIN_2"/>
    <property type="match status" value="1"/>
</dbReference>
<comment type="subcellular location">
    <subcellularLocation>
        <location evidence="1">Cell envelope</location>
    </subcellularLocation>
</comment>
<reference evidence="6 7" key="1">
    <citation type="journal article" date="2015" name="Int. J. Syst. Evol. Microbiol.">
        <title>Mariniphaga sediminis sp. nov., isolated from coastal sediment.</title>
        <authorList>
            <person name="Wang F.Q."/>
            <person name="Shen Q.Y."/>
            <person name="Chen G.J."/>
            <person name="Du Z.J."/>
        </authorList>
    </citation>
    <scope>NUCLEOTIDE SEQUENCE [LARGE SCALE GENOMIC DNA]</scope>
    <source>
        <strain evidence="6 7">SY21</strain>
    </source>
</reference>
<keyword evidence="7" id="KW-1185">Reference proteome</keyword>
<dbReference type="SUPFAM" id="SSF52833">
    <property type="entry name" value="Thioredoxin-like"/>
    <property type="match status" value="1"/>
</dbReference>
<dbReference type="InterPro" id="IPR050553">
    <property type="entry name" value="Thioredoxin_ResA/DsbE_sf"/>
</dbReference>
<gene>
    <name evidence="6" type="ORF">D1164_03875</name>
</gene>
<protein>
    <submittedName>
        <fullName evidence="6">TlpA family protein disulfide reductase</fullName>
    </submittedName>
</protein>
<dbReference type="GO" id="GO:0016491">
    <property type="term" value="F:oxidoreductase activity"/>
    <property type="evidence" value="ECO:0007669"/>
    <property type="project" value="InterPro"/>
</dbReference>
<dbReference type="GO" id="GO:0030313">
    <property type="term" value="C:cell envelope"/>
    <property type="evidence" value="ECO:0007669"/>
    <property type="project" value="UniProtKB-SubCell"/>
</dbReference>
<dbReference type="Gene3D" id="3.40.30.10">
    <property type="entry name" value="Glutaredoxin"/>
    <property type="match status" value="1"/>
</dbReference>
<dbReference type="InterPro" id="IPR000866">
    <property type="entry name" value="AhpC/TSA"/>
</dbReference>
<evidence type="ECO:0000256" key="2">
    <source>
        <dbReference type="ARBA" id="ARBA00022748"/>
    </source>
</evidence>
<evidence type="ECO:0000259" key="5">
    <source>
        <dbReference type="PROSITE" id="PS51352"/>
    </source>
</evidence>
<evidence type="ECO:0000256" key="3">
    <source>
        <dbReference type="ARBA" id="ARBA00023157"/>
    </source>
</evidence>
<accession>A0A399D5R9</accession>
<dbReference type="AlphaFoldDB" id="A0A399D5R9"/>
<dbReference type="PROSITE" id="PS00194">
    <property type="entry name" value="THIOREDOXIN_1"/>
    <property type="match status" value="1"/>
</dbReference>
<comment type="caution">
    <text evidence="6">The sequence shown here is derived from an EMBL/GenBank/DDBJ whole genome shotgun (WGS) entry which is preliminary data.</text>
</comment>
<keyword evidence="3" id="KW-1015">Disulfide bond</keyword>
<keyword evidence="4" id="KW-0676">Redox-active center</keyword>